<dbReference type="InterPro" id="IPR027417">
    <property type="entry name" value="P-loop_NTPase"/>
</dbReference>
<evidence type="ECO:0000313" key="5">
    <source>
        <dbReference type="EMBL" id="RJX37126.1"/>
    </source>
</evidence>
<keyword evidence="2" id="KW-0813">Transport</keyword>
<reference evidence="5 6" key="1">
    <citation type="submission" date="2018-09" db="EMBL/GenBank/DDBJ databases">
        <title>Paenibacillus aracenensis nov. sp. isolated from a cave in southern Spain.</title>
        <authorList>
            <person name="Jurado V."/>
            <person name="Gutierrez-Patricio S."/>
            <person name="Gonzalez-Pimentel J.L."/>
            <person name="Miller A.Z."/>
            <person name="Laiz L."/>
            <person name="Saiz-Jimenez C."/>
        </authorList>
    </citation>
    <scope>NUCLEOTIDE SEQUENCE [LARGE SCALE GENOMIC DNA]</scope>
    <source>
        <strain evidence="5 6">JCM 19203</strain>
    </source>
</reference>
<evidence type="ECO:0000256" key="1">
    <source>
        <dbReference type="ARBA" id="ARBA00005417"/>
    </source>
</evidence>
<keyword evidence="5" id="KW-0067">ATP-binding</keyword>
<keyword evidence="5" id="KW-0547">Nucleotide-binding</keyword>
<feature type="domain" description="ABC transporter" evidence="3">
    <location>
        <begin position="1"/>
        <end position="226"/>
    </location>
</feature>
<dbReference type="AlphaFoldDB" id="A0A3A6PBQ6"/>
<evidence type="ECO:0000313" key="6">
    <source>
        <dbReference type="Proteomes" id="UP000267798"/>
    </source>
</evidence>
<evidence type="ECO:0000259" key="4">
    <source>
        <dbReference type="PROSITE" id="PS50930"/>
    </source>
</evidence>
<dbReference type="Gene3D" id="3.40.50.300">
    <property type="entry name" value="P-loop containing nucleotide triphosphate hydrolases"/>
    <property type="match status" value="1"/>
</dbReference>
<gene>
    <name evidence="5" type="ORF">D3P09_24770</name>
</gene>
<feature type="domain" description="HTH LytTR-type" evidence="4">
    <location>
        <begin position="248"/>
        <end position="354"/>
    </location>
</feature>
<evidence type="ECO:0000256" key="2">
    <source>
        <dbReference type="ARBA" id="ARBA00022448"/>
    </source>
</evidence>
<dbReference type="InterPro" id="IPR012046">
    <property type="entry name" value="LytTR_ABC"/>
</dbReference>
<name>A0A3A6PBQ6_9BACL</name>
<keyword evidence="6" id="KW-1185">Reference proteome</keyword>
<dbReference type="PANTHER" id="PTHR43335">
    <property type="entry name" value="ABC TRANSPORTER, ATP-BINDING PROTEIN"/>
    <property type="match status" value="1"/>
</dbReference>
<dbReference type="InterPro" id="IPR003439">
    <property type="entry name" value="ABC_transporter-like_ATP-bd"/>
</dbReference>
<dbReference type="GO" id="GO:0005524">
    <property type="term" value="F:ATP binding"/>
    <property type="evidence" value="ECO:0007669"/>
    <property type="project" value="UniProtKB-KW"/>
</dbReference>
<dbReference type="GO" id="GO:0016887">
    <property type="term" value="F:ATP hydrolysis activity"/>
    <property type="evidence" value="ECO:0007669"/>
    <property type="project" value="InterPro"/>
</dbReference>
<comment type="similarity">
    <text evidence="1">Belongs to the ABC transporter superfamily.</text>
</comment>
<evidence type="ECO:0000259" key="3">
    <source>
        <dbReference type="PROSITE" id="PS50893"/>
    </source>
</evidence>
<dbReference type="PIRSF" id="PIRSF036612">
    <property type="entry name" value="ABC_ATP_LytTR"/>
    <property type="match status" value="1"/>
</dbReference>
<dbReference type="Gene3D" id="2.40.50.1020">
    <property type="entry name" value="LytTr DNA-binding domain"/>
    <property type="match status" value="1"/>
</dbReference>
<dbReference type="SMART" id="SM00850">
    <property type="entry name" value="LytTR"/>
    <property type="match status" value="1"/>
</dbReference>
<dbReference type="GO" id="GO:0003677">
    <property type="term" value="F:DNA binding"/>
    <property type="evidence" value="ECO:0007669"/>
    <property type="project" value="InterPro"/>
</dbReference>
<dbReference type="SUPFAM" id="SSF52540">
    <property type="entry name" value="P-loop containing nucleoside triphosphate hydrolases"/>
    <property type="match status" value="1"/>
</dbReference>
<dbReference type="PROSITE" id="PS50930">
    <property type="entry name" value="HTH_LYTTR"/>
    <property type="match status" value="1"/>
</dbReference>
<dbReference type="RefSeq" id="WP_120114123.1">
    <property type="nucleotide sequence ID" value="NZ_QXQB01000007.1"/>
</dbReference>
<dbReference type="PROSITE" id="PS50893">
    <property type="entry name" value="ABC_TRANSPORTER_2"/>
    <property type="match status" value="1"/>
</dbReference>
<accession>A0A3A6PBQ6</accession>
<sequence>MTAVQVQQPIVESAAASASMGLELTLGQCTVVQCNYAHGRQFVDSILGEPLHQGYNVQYKGTTLHMQRTELKHRAGFCLLDDGVYSYMKVYDFLSFWARLYNAGKPVDELLKAVGLEDKAKVRLSRLSMSEKRRLSFARSIVHDPELVVWEDPEQNLDLEGCIIVRKLIASLIDQGKTVLVTCSTMEQAISLSEHVYRLTENGFHRFLTQEEAEPAEQAAPLDAADILDIEEPTAEQPETAMPKLEKLMVKADDKYVFLDPSDIYYVESNDGLSHIHSGAGEFAVTWTLTEMESRLSRQQFYRCHRSYLVNLQHAAELIVWSRNSYSLVIGDGKKSKIPMSKAKFEELKAIVGSQT</sequence>
<dbReference type="EMBL" id="QXQB01000007">
    <property type="protein sequence ID" value="RJX37126.1"/>
    <property type="molecule type" value="Genomic_DNA"/>
</dbReference>
<comment type="caution">
    <text evidence="5">The sequence shown here is derived from an EMBL/GenBank/DDBJ whole genome shotgun (WGS) entry which is preliminary data.</text>
</comment>
<organism evidence="5 6">
    <name type="scientific">Paenibacillus pinisoli</name>
    <dbReference type="NCBI Taxonomy" id="1276110"/>
    <lineage>
        <taxon>Bacteria</taxon>
        <taxon>Bacillati</taxon>
        <taxon>Bacillota</taxon>
        <taxon>Bacilli</taxon>
        <taxon>Bacillales</taxon>
        <taxon>Paenibacillaceae</taxon>
        <taxon>Paenibacillus</taxon>
    </lineage>
</organism>
<dbReference type="Proteomes" id="UP000267798">
    <property type="component" value="Unassembled WGS sequence"/>
</dbReference>
<protein>
    <submittedName>
        <fullName evidence="5">ATP-binding cassette domain-containing protein</fullName>
    </submittedName>
</protein>
<dbReference type="Pfam" id="PF04397">
    <property type="entry name" value="LytTR"/>
    <property type="match status" value="1"/>
</dbReference>
<dbReference type="InterPro" id="IPR007492">
    <property type="entry name" value="LytTR_DNA-bd_dom"/>
</dbReference>
<dbReference type="OrthoDB" id="9809318at2"/>
<dbReference type="Pfam" id="PF00005">
    <property type="entry name" value="ABC_tran"/>
    <property type="match status" value="1"/>
</dbReference>
<proteinExistence type="inferred from homology"/>